<evidence type="ECO:0000313" key="3">
    <source>
        <dbReference type="EMBL" id="KAG7366649.1"/>
    </source>
</evidence>
<dbReference type="EMBL" id="JAGRRH010000007">
    <property type="protein sequence ID" value="KAG7366649.1"/>
    <property type="molecule type" value="Genomic_DNA"/>
</dbReference>
<accession>A0A9K3LQD0</accession>
<dbReference type="OrthoDB" id="41517at2759"/>
<name>A0A9K3LQD0_9STRA</name>
<feature type="compositionally biased region" description="Low complexity" evidence="1">
    <location>
        <begin position="41"/>
        <end position="56"/>
    </location>
</feature>
<feature type="chain" id="PRO_5039890549" evidence="2">
    <location>
        <begin position="26"/>
        <end position="285"/>
    </location>
</feature>
<feature type="signal peptide" evidence="2">
    <location>
        <begin position="1"/>
        <end position="25"/>
    </location>
</feature>
<evidence type="ECO:0000313" key="4">
    <source>
        <dbReference type="Proteomes" id="UP000693970"/>
    </source>
</evidence>
<evidence type="ECO:0000256" key="1">
    <source>
        <dbReference type="SAM" id="MobiDB-lite"/>
    </source>
</evidence>
<organism evidence="3 4">
    <name type="scientific">Nitzschia inconspicua</name>
    <dbReference type="NCBI Taxonomy" id="303405"/>
    <lineage>
        <taxon>Eukaryota</taxon>
        <taxon>Sar</taxon>
        <taxon>Stramenopiles</taxon>
        <taxon>Ochrophyta</taxon>
        <taxon>Bacillariophyta</taxon>
        <taxon>Bacillariophyceae</taxon>
        <taxon>Bacillariophycidae</taxon>
        <taxon>Bacillariales</taxon>
        <taxon>Bacillariaceae</taxon>
        <taxon>Nitzschia</taxon>
    </lineage>
</organism>
<comment type="caution">
    <text evidence="3">The sequence shown here is derived from an EMBL/GenBank/DDBJ whole genome shotgun (WGS) entry which is preliminary data.</text>
</comment>
<dbReference type="Proteomes" id="UP000693970">
    <property type="component" value="Unassembled WGS sequence"/>
</dbReference>
<evidence type="ECO:0000256" key="2">
    <source>
        <dbReference type="SAM" id="SignalP"/>
    </source>
</evidence>
<sequence>MMNCSFAVSVAAIMYALVEIDPSMALNEFRNRNNHHSCGCRSSSFRPPRSRTTSFSLQLSRAEPNDDAHDEEESLYDTGTTSLNLKTFQRRRDKLQLQTRQRQWQQPPNPLLDDPTDFVQALLQALQQTSPLHGGGALVLLQSSTESWRQTILKSIGAPLDGTNEQVAPALQAALERDDNQFAILVDRNHYCYHTHNKNDNNNRTGNTVVKWFFPSDVLDFQDGTCWVESRLRTVPDDQLWVAAGWSLRQRTSDGAWLLDGVDWQDFRDDFRPGIGREEWERICG</sequence>
<feature type="region of interest" description="Disordered" evidence="1">
    <location>
        <begin position="37"/>
        <end position="80"/>
    </location>
</feature>
<proteinExistence type="predicted"/>
<dbReference type="AlphaFoldDB" id="A0A9K3LQD0"/>
<keyword evidence="4" id="KW-1185">Reference proteome</keyword>
<keyword evidence="2" id="KW-0732">Signal</keyword>
<protein>
    <submittedName>
        <fullName evidence="3">Uncharacterized protein</fullName>
    </submittedName>
</protein>
<reference evidence="3" key="2">
    <citation type="submission" date="2021-04" db="EMBL/GenBank/DDBJ databases">
        <authorList>
            <person name="Podell S."/>
        </authorList>
    </citation>
    <scope>NUCLEOTIDE SEQUENCE</scope>
    <source>
        <strain evidence="3">Hildebrandi</strain>
    </source>
</reference>
<gene>
    <name evidence="3" type="ORF">IV203_029319</name>
</gene>
<reference evidence="3" key="1">
    <citation type="journal article" date="2021" name="Sci. Rep.">
        <title>Diploid genomic architecture of Nitzschia inconspicua, an elite biomass production diatom.</title>
        <authorList>
            <person name="Oliver A."/>
            <person name="Podell S."/>
            <person name="Pinowska A."/>
            <person name="Traller J.C."/>
            <person name="Smith S.R."/>
            <person name="McClure R."/>
            <person name="Beliaev A."/>
            <person name="Bohutskyi P."/>
            <person name="Hill E.A."/>
            <person name="Rabines A."/>
            <person name="Zheng H."/>
            <person name="Allen L.Z."/>
            <person name="Kuo A."/>
            <person name="Grigoriev I.V."/>
            <person name="Allen A.E."/>
            <person name="Hazlebeck D."/>
            <person name="Allen E.E."/>
        </authorList>
    </citation>
    <scope>NUCLEOTIDE SEQUENCE</scope>
    <source>
        <strain evidence="3">Hildebrandi</strain>
    </source>
</reference>